<dbReference type="GO" id="GO:0005737">
    <property type="term" value="C:cytoplasm"/>
    <property type="evidence" value="ECO:0007669"/>
    <property type="project" value="TreeGrafter"/>
</dbReference>
<comment type="similarity">
    <text evidence="1">Belongs to the folylpolyglutamate synthase family.</text>
</comment>
<evidence type="ECO:0000256" key="3">
    <source>
        <dbReference type="ARBA" id="ARBA00022723"/>
    </source>
</evidence>
<evidence type="ECO:0000256" key="4">
    <source>
        <dbReference type="ARBA" id="ARBA00022741"/>
    </source>
</evidence>
<dbReference type="GO" id="GO:0008841">
    <property type="term" value="F:dihydrofolate synthase activity"/>
    <property type="evidence" value="ECO:0007669"/>
    <property type="project" value="TreeGrafter"/>
</dbReference>
<evidence type="ECO:0000313" key="7">
    <source>
        <dbReference type="EMBL" id="GGF62370.1"/>
    </source>
</evidence>
<keyword evidence="8" id="KW-1185">Reference proteome</keyword>
<evidence type="ECO:0000256" key="1">
    <source>
        <dbReference type="ARBA" id="ARBA00008276"/>
    </source>
</evidence>
<sequence>MTAIDRLLQHPRFGPPGVNERMAQLCQGLNMVPSIKVVGSNGKGTTAHLMARMAQGLGKSVGLYTSPHLLQVNERIQINGCMITDEDLDACLTQALNHAVALPQSGRFEILTLAALIFFAEQNVDLAIMEIGLGGRFDPVRIAPGTISVLTSIDLEHTAILGENLHAIASEKAAVCKAGDTLLSAVGGLEDCIPNGVTYIDLSCPPLDPLHSNARLAAHALKQHFALDTLPETYGVQVPGRLQKLSTHPPIYVDVAHNAQSVATAVSAFPERPLSLICAFKNDKDLAAIKGTFHHVIALQFDADMHTPDHILTHLNATYKDTAHDIEHALTFAKDKRPEDGVILCLGGFGMAGRVLAHMQGVHYDVIGL</sequence>
<dbReference type="InterPro" id="IPR036615">
    <property type="entry name" value="Mur_ligase_C_dom_sf"/>
</dbReference>
<dbReference type="EMBL" id="BMHV01000009">
    <property type="protein sequence ID" value="GGF62370.1"/>
    <property type="molecule type" value="Genomic_DNA"/>
</dbReference>
<dbReference type="PANTHER" id="PTHR11136">
    <property type="entry name" value="FOLYLPOLYGLUTAMATE SYNTHASE-RELATED"/>
    <property type="match status" value="1"/>
</dbReference>
<organism evidence="7 8">
    <name type="scientific">Terasakiella brassicae</name>
    <dbReference type="NCBI Taxonomy" id="1634917"/>
    <lineage>
        <taxon>Bacteria</taxon>
        <taxon>Pseudomonadati</taxon>
        <taxon>Pseudomonadota</taxon>
        <taxon>Alphaproteobacteria</taxon>
        <taxon>Rhodospirillales</taxon>
        <taxon>Terasakiellaceae</taxon>
        <taxon>Terasakiella</taxon>
    </lineage>
</organism>
<dbReference type="AlphaFoldDB" id="A0A917BX14"/>
<evidence type="ECO:0000256" key="6">
    <source>
        <dbReference type="ARBA" id="ARBA00022842"/>
    </source>
</evidence>
<keyword evidence="6" id="KW-0460">Magnesium</keyword>
<dbReference type="InterPro" id="IPR036565">
    <property type="entry name" value="Mur-like_cat_sf"/>
</dbReference>
<reference evidence="7" key="1">
    <citation type="journal article" date="2014" name="Int. J. Syst. Evol. Microbiol.">
        <title>Complete genome sequence of Corynebacterium casei LMG S-19264T (=DSM 44701T), isolated from a smear-ripened cheese.</title>
        <authorList>
            <consortium name="US DOE Joint Genome Institute (JGI-PGF)"/>
            <person name="Walter F."/>
            <person name="Albersmeier A."/>
            <person name="Kalinowski J."/>
            <person name="Ruckert C."/>
        </authorList>
    </citation>
    <scope>NUCLEOTIDE SEQUENCE</scope>
    <source>
        <strain evidence="7">CGMCC 1.15254</strain>
    </source>
</reference>
<protein>
    <recommendedName>
        <fullName evidence="9">Dihydrofolate synthase</fullName>
    </recommendedName>
</protein>
<dbReference type="PANTHER" id="PTHR11136:SF0">
    <property type="entry name" value="DIHYDROFOLATE SYNTHETASE-RELATED"/>
    <property type="match status" value="1"/>
</dbReference>
<dbReference type="SUPFAM" id="SSF53623">
    <property type="entry name" value="MurD-like peptide ligases, catalytic domain"/>
    <property type="match status" value="1"/>
</dbReference>
<dbReference type="InterPro" id="IPR001645">
    <property type="entry name" value="Folylpolyglutamate_synth"/>
</dbReference>
<dbReference type="RefSeq" id="WP_188663515.1">
    <property type="nucleotide sequence ID" value="NZ_BMHV01000009.1"/>
</dbReference>
<evidence type="ECO:0008006" key="9">
    <source>
        <dbReference type="Google" id="ProtNLM"/>
    </source>
</evidence>
<evidence type="ECO:0000256" key="2">
    <source>
        <dbReference type="ARBA" id="ARBA00022598"/>
    </source>
</evidence>
<proteinExistence type="inferred from homology"/>
<keyword evidence="2" id="KW-0436">Ligase</keyword>
<dbReference type="SUPFAM" id="SSF53244">
    <property type="entry name" value="MurD-like peptide ligases, peptide-binding domain"/>
    <property type="match status" value="1"/>
</dbReference>
<gene>
    <name evidence="7" type="ORF">GCM10011332_15260</name>
</gene>
<keyword evidence="4" id="KW-0547">Nucleotide-binding</keyword>
<keyword evidence="3" id="KW-0479">Metal-binding</keyword>
<dbReference type="GO" id="GO:0004326">
    <property type="term" value="F:tetrahydrofolylpolyglutamate synthase activity"/>
    <property type="evidence" value="ECO:0007669"/>
    <property type="project" value="InterPro"/>
</dbReference>
<comment type="caution">
    <text evidence="7">The sequence shown here is derived from an EMBL/GenBank/DDBJ whole genome shotgun (WGS) entry which is preliminary data.</text>
</comment>
<keyword evidence="5" id="KW-0067">ATP-binding</keyword>
<dbReference type="Gene3D" id="3.40.1190.10">
    <property type="entry name" value="Mur-like, catalytic domain"/>
    <property type="match status" value="1"/>
</dbReference>
<evidence type="ECO:0000313" key="8">
    <source>
        <dbReference type="Proteomes" id="UP000632498"/>
    </source>
</evidence>
<dbReference type="GO" id="GO:0005524">
    <property type="term" value="F:ATP binding"/>
    <property type="evidence" value="ECO:0007669"/>
    <property type="project" value="UniProtKB-KW"/>
</dbReference>
<name>A0A917BX14_9PROT</name>
<evidence type="ECO:0000256" key="5">
    <source>
        <dbReference type="ARBA" id="ARBA00022840"/>
    </source>
</evidence>
<dbReference type="GO" id="GO:0046872">
    <property type="term" value="F:metal ion binding"/>
    <property type="evidence" value="ECO:0007669"/>
    <property type="project" value="UniProtKB-KW"/>
</dbReference>
<reference evidence="7" key="2">
    <citation type="submission" date="2020-09" db="EMBL/GenBank/DDBJ databases">
        <authorList>
            <person name="Sun Q."/>
            <person name="Zhou Y."/>
        </authorList>
    </citation>
    <scope>NUCLEOTIDE SEQUENCE</scope>
    <source>
        <strain evidence="7">CGMCC 1.15254</strain>
    </source>
</reference>
<dbReference type="Proteomes" id="UP000632498">
    <property type="component" value="Unassembled WGS sequence"/>
</dbReference>
<accession>A0A917BX14</accession>
<dbReference type="NCBIfam" id="TIGR01499">
    <property type="entry name" value="folC"/>
    <property type="match status" value="1"/>
</dbReference>